<dbReference type="CDD" id="cd08831">
    <property type="entry name" value="ArfGap_ArfGap2_3_like"/>
    <property type="match status" value="1"/>
</dbReference>
<dbReference type="GeneID" id="70236938"/>
<name>A0A9P8T277_9ASCO</name>
<feature type="region of interest" description="Disordered" evidence="6">
    <location>
        <begin position="262"/>
        <end position="288"/>
    </location>
</feature>
<evidence type="ECO:0000256" key="1">
    <source>
        <dbReference type="ARBA" id="ARBA00022468"/>
    </source>
</evidence>
<dbReference type="SMART" id="SM00105">
    <property type="entry name" value="ArfGap"/>
    <property type="match status" value="1"/>
</dbReference>
<evidence type="ECO:0000256" key="5">
    <source>
        <dbReference type="PROSITE-ProRule" id="PRU00288"/>
    </source>
</evidence>
<dbReference type="AlphaFoldDB" id="A0A9P8T277"/>
<keyword evidence="4" id="KW-0862">Zinc</keyword>
<dbReference type="PANTHER" id="PTHR45686:SF4">
    <property type="entry name" value="ADP-RIBOSYLATION FACTOR GTPASE ACTIVATING PROTEIN 3, ISOFORM H"/>
    <property type="match status" value="1"/>
</dbReference>
<dbReference type="RefSeq" id="XP_046059909.1">
    <property type="nucleotide sequence ID" value="XM_046206109.1"/>
</dbReference>
<keyword evidence="2" id="KW-0479">Metal-binding</keyword>
<organism evidence="8 9">
    <name type="scientific">Ogataea philodendri</name>
    <dbReference type="NCBI Taxonomy" id="1378263"/>
    <lineage>
        <taxon>Eukaryota</taxon>
        <taxon>Fungi</taxon>
        <taxon>Dikarya</taxon>
        <taxon>Ascomycota</taxon>
        <taxon>Saccharomycotina</taxon>
        <taxon>Pichiomycetes</taxon>
        <taxon>Pichiales</taxon>
        <taxon>Pichiaceae</taxon>
        <taxon>Ogataea</taxon>
    </lineage>
</organism>
<accession>A0A9P8T277</accession>
<evidence type="ECO:0000259" key="7">
    <source>
        <dbReference type="PROSITE" id="PS50115"/>
    </source>
</evidence>
<dbReference type="GO" id="GO:0005096">
    <property type="term" value="F:GTPase activator activity"/>
    <property type="evidence" value="ECO:0007669"/>
    <property type="project" value="UniProtKB-KW"/>
</dbReference>
<dbReference type="OrthoDB" id="983479at2759"/>
<dbReference type="EMBL" id="JAEUBE010000366">
    <property type="protein sequence ID" value="KAH3663573.1"/>
    <property type="molecule type" value="Genomic_DNA"/>
</dbReference>
<dbReference type="InterPro" id="IPR037278">
    <property type="entry name" value="ARFGAP/RecO"/>
</dbReference>
<evidence type="ECO:0000256" key="6">
    <source>
        <dbReference type="SAM" id="MobiDB-lite"/>
    </source>
</evidence>
<keyword evidence="3 5" id="KW-0863">Zinc-finger</keyword>
<evidence type="ECO:0000313" key="9">
    <source>
        <dbReference type="Proteomes" id="UP000769157"/>
    </source>
</evidence>
<dbReference type="Pfam" id="PF01412">
    <property type="entry name" value="ArfGap"/>
    <property type="match status" value="1"/>
</dbReference>
<dbReference type="Proteomes" id="UP000769157">
    <property type="component" value="Unassembled WGS sequence"/>
</dbReference>
<evidence type="ECO:0000256" key="2">
    <source>
        <dbReference type="ARBA" id="ARBA00022723"/>
    </source>
</evidence>
<dbReference type="GO" id="GO:0048205">
    <property type="term" value="P:COPI coating of Golgi vesicle"/>
    <property type="evidence" value="ECO:0007669"/>
    <property type="project" value="TreeGrafter"/>
</dbReference>
<dbReference type="PANTHER" id="PTHR45686">
    <property type="entry name" value="ADP-RIBOSYLATION FACTOR GTPASE ACTIVATING PROTEIN 3, ISOFORM H-RELATED"/>
    <property type="match status" value="1"/>
</dbReference>
<protein>
    <recommendedName>
        <fullName evidence="7">Arf-GAP domain-containing protein</fullName>
    </recommendedName>
</protein>
<dbReference type="PROSITE" id="PS50115">
    <property type="entry name" value="ARFGAP"/>
    <property type="match status" value="1"/>
</dbReference>
<feature type="domain" description="Arf-GAP" evidence="7">
    <location>
        <begin position="11"/>
        <end position="121"/>
    </location>
</feature>
<dbReference type="InterPro" id="IPR038508">
    <property type="entry name" value="ArfGAP_dom_sf"/>
</dbReference>
<dbReference type="SUPFAM" id="SSF57863">
    <property type="entry name" value="ArfGap/RecO-like zinc finger"/>
    <property type="match status" value="1"/>
</dbReference>
<reference evidence="8" key="1">
    <citation type="journal article" date="2021" name="Open Biol.">
        <title>Shared evolutionary footprints suggest mitochondrial oxidative damage underlies multiple complex I losses in fungi.</title>
        <authorList>
            <person name="Schikora-Tamarit M.A."/>
            <person name="Marcet-Houben M."/>
            <person name="Nosek J."/>
            <person name="Gabaldon T."/>
        </authorList>
    </citation>
    <scope>NUCLEOTIDE SEQUENCE</scope>
    <source>
        <strain evidence="8">CBS6075</strain>
    </source>
</reference>
<keyword evidence="9" id="KW-1185">Reference proteome</keyword>
<evidence type="ECO:0000256" key="4">
    <source>
        <dbReference type="ARBA" id="ARBA00022833"/>
    </source>
</evidence>
<comment type="caution">
    <text evidence="8">The sequence shown here is derived from an EMBL/GenBank/DDBJ whole genome shotgun (WGS) entry which is preliminary data.</text>
</comment>
<evidence type="ECO:0000256" key="3">
    <source>
        <dbReference type="ARBA" id="ARBA00022771"/>
    </source>
</evidence>
<dbReference type="GO" id="GO:0000139">
    <property type="term" value="C:Golgi membrane"/>
    <property type="evidence" value="ECO:0007669"/>
    <property type="project" value="GOC"/>
</dbReference>
<keyword evidence="1" id="KW-0343">GTPase activation</keyword>
<dbReference type="Gene3D" id="1.10.220.150">
    <property type="entry name" value="Arf GTPase activating protein"/>
    <property type="match status" value="1"/>
</dbReference>
<reference evidence="8" key="2">
    <citation type="submission" date="2021-01" db="EMBL/GenBank/DDBJ databases">
        <authorList>
            <person name="Schikora-Tamarit M.A."/>
        </authorList>
    </citation>
    <scope>NUCLEOTIDE SEQUENCE</scope>
    <source>
        <strain evidence="8">CBS6075</strain>
    </source>
</reference>
<dbReference type="PRINTS" id="PR00405">
    <property type="entry name" value="REVINTRACTNG"/>
</dbReference>
<gene>
    <name evidence="8" type="ORF">OGAPHI_004974</name>
</gene>
<feature type="compositionally biased region" description="Polar residues" evidence="6">
    <location>
        <begin position="268"/>
        <end position="278"/>
    </location>
</feature>
<evidence type="ECO:0000313" key="8">
    <source>
        <dbReference type="EMBL" id="KAH3663573.1"/>
    </source>
</evidence>
<feature type="compositionally biased region" description="Polar residues" evidence="6">
    <location>
        <begin position="167"/>
        <end position="181"/>
    </location>
</feature>
<sequence length="432" mass="47193">MSDFATKDEIKAIFTKLQKHPANKQCFDCTTKNPTWTSIPFGIFICLQCSANHRSLGVHISFVKSSVLDTKWTDAQLRSMKCGGNNAFKDFLIKNGGSAYLNKTPQEKYSSQIAQNYKDKLEKKAALDAKNHPNVLEWDDGVIDLESEDSGDSDSNNFFSKWEKPSATPSPLGSRPITPSNKPAAAEKPTLSLGGSKPRVVQKTNLGAKKSILGGSSVNRNKARLGVKKVAADIDFDDFEKNAQQEEEEAKTLGYDPKEAEPVASVATPRQTSVSSTIAAPKPSSPATEKVTQSFAKLGFGMVNAAPAPEKTQKAYKDVQYTGDVAARFGNQKGISSDQFYGINSYDEAKAQEARTKLQAYNGATSISSSQYYGEPEGVRHERSNSFDGEDIEQKLMEFAEKYIGDDLNVLKDALETGAGKLSGYLRDVMRN</sequence>
<proteinExistence type="predicted"/>
<feature type="region of interest" description="Disordered" evidence="6">
    <location>
        <begin position="146"/>
        <end position="198"/>
    </location>
</feature>
<dbReference type="InterPro" id="IPR001164">
    <property type="entry name" value="ArfGAP_dom"/>
</dbReference>
<dbReference type="GO" id="GO:0008270">
    <property type="term" value="F:zinc ion binding"/>
    <property type="evidence" value="ECO:0007669"/>
    <property type="project" value="UniProtKB-KW"/>
</dbReference>